<organism evidence="2">
    <name type="scientific">Flavobacterium sp. WC2429</name>
    <dbReference type="NCBI Taxonomy" id="3234140"/>
    <lineage>
        <taxon>Bacteria</taxon>
        <taxon>Pseudomonadati</taxon>
        <taxon>Bacteroidota</taxon>
        <taxon>Flavobacteriia</taxon>
        <taxon>Flavobacteriales</taxon>
        <taxon>Flavobacteriaceae</taxon>
        <taxon>Flavobacterium</taxon>
    </lineage>
</organism>
<accession>A0AB39WQK8</accession>
<dbReference type="EMBL" id="CP165627">
    <property type="protein sequence ID" value="XDV03776.1"/>
    <property type="molecule type" value="Genomic_DNA"/>
</dbReference>
<proteinExistence type="predicted"/>
<dbReference type="RefSeq" id="WP_369766275.1">
    <property type="nucleotide sequence ID" value="NZ_CP165627.1"/>
</dbReference>
<dbReference type="Pfam" id="PF08388">
    <property type="entry name" value="GIIM"/>
    <property type="match status" value="1"/>
</dbReference>
<protein>
    <submittedName>
        <fullName evidence="2">Group II intron maturase-specific domain-containing protein</fullName>
    </submittedName>
</protein>
<name>A0AB39WQK8_9FLAO</name>
<dbReference type="InterPro" id="IPR013597">
    <property type="entry name" value="Mat_intron_G2"/>
</dbReference>
<feature type="domain" description="Group II intron maturase-specific" evidence="1">
    <location>
        <begin position="3"/>
        <end position="51"/>
    </location>
</feature>
<sequence>MDKKRRTIEEIAKEINPVLGGIINCYHKFQKSDIRNVWQQLNKRPLKWVKKGKRVL</sequence>
<dbReference type="AlphaFoldDB" id="A0AB39WQK8"/>
<evidence type="ECO:0000313" key="2">
    <source>
        <dbReference type="EMBL" id="XDV03776.1"/>
    </source>
</evidence>
<evidence type="ECO:0000259" key="1">
    <source>
        <dbReference type="Pfam" id="PF08388"/>
    </source>
</evidence>
<reference evidence="2" key="1">
    <citation type="submission" date="2024-07" db="EMBL/GenBank/DDBJ databases">
        <authorList>
            <person name="Biller S.J."/>
        </authorList>
    </citation>
    <scope>NUCLEOTIDE SEQUENCE</scope>
    <source>
        <strain evidence="2">WC2429</strain>
    </source>
</reference>
<gene>
    <name evidence="2" type="ORF">AB3G32_11920</name>
</gene>